<dbReference type="GO" id="GO:0003700">
    <property type="term" value="F:DNA-binding transcription factor activity"/>
    <property type="evidence" value="ECO:0007669"/>
    <property type="project" value="InterPro"/>
</dbReference>
<dbReference type="PROSITE" id="PS51464">
    <property type="entry name" value="SIS"/>
    <property type="match status" value="1"/>
</dbReference>
<keyword evidence="2" id="KW-0238">DNA-binding</keyword>
<dbReference type="PANTHER" id="PTHR30514">
    <property type="entry name" value="GLUCOKINASE"/>
    <property type="match status" value="1"/>
</dbReference>
<name>A0A212KJM5_9FIRM</name>
<dbReference type="GO" id="GO:0097367">
    <property type="term" value="F:carbohydrate derivative binding"/>
    <property type="evidence" value="ECO:0007669"/>
    <property type="project" value="InterPro"/>
</dbReference>
<keyword evidence="3" id="KW-0804">Transcription</keyword>
<dbReference type="CDD" id="cd05013">
    <property type="entry name" value="SIS_RpiR"/>
    <property type="match status" value="1"/>
</dbReference>
<dbReference type="Pfam" id="PF01418">
    <property type="entry name" value="HTH_6"/>
    <property type="match status" value="1"/>
</dbReference>
<evidence type="ECO:0000256" key="2">
    <source>
        <dbReference type="ARBA" id="ARBA00023125"/>
    </source>
</evidence>
<dbReference type="PROSITE" id="PS51071">
    <property type="entry name" value="HTH_RPIR"/>
    <property type="match status" value="1"/>
</dbReference>
<dbReference type="InterPro" id="IPR035472">
    <property type="entry name" value="RpiR-like_SIS"/>
</dbReference>
<dbReference type="EMBL" id="FLUN01000001">
    <property type="protein sequence ID" value="SBW11775.1"/>
    <property type="molecule type" value="Genomic_DNA"/>
</dbReference>
<dbReference type="InterPro" id="IPR046348">
    <property type="entry name" value="SIS_dom_sf"/>
</dbReference>
<evidence type="ECO:0000259" key="4">
    <source>
        <dbReference type="PROSITE" id="PS51071"/>
    </source>
</evidence>
<dbReference type="Gene3D" id="1.10.10.10">
    <property type="entry name" value="Winged helix-like DNA-binding domain superfamily/Winged helix DNA-binding domain"/>
    <property type="match status" value="1"/>
</dbReference>
<keyword evidence="1" id="KW-0805">Transcription regulation</keyword>
<dbReference type="PANTHER" id="PTHR30514:SF1">
    <property type="entry name" value="HTH-TYPE TRANSCRIPTIONAL REGULATOR HEXR-RELATED"/>
    <property type="match status" value="1"/>
</dbReference>
<evidence type="ECO:0000256" key="3">
    <source>
        <dbReference type="ARBA" id="ARBA00023163"/>
    </source>
</evidence>
<sequence length="274" mass="31732">MVIAIEELVNKNYHKLKETDLIIWKYISTHRKACCDYTIYELADVCNVSRTTVLRFAQKLTLSGYAELKTLLKLDYQQKSANYISNPKDLILLYHQIVTEMQNKDFTKINQMIYNARHIFAYGTGNMQNNVLREMRRLFQCSGDYIISIQGEGELSFLLKNVTPQDLVFIISFSGETPAALEFARNLCARNVPVISITRLKDNSLASICDENIYVHTMDFQFYSEYHGYRIESAVGYFIAIETLFLQYQQYRTNMLAEPEKALLELPGDAKSEK</sequence>
<evidence type="ECO:0000313" key="6">
    <source>
        <dbReference type="EMBL" id="SBW11775.1"/>
    </source>
</evidence>
<gene>
    <name evidence="6" type="ORF">KL86CLO1_13386</name>
</gene>
<reference evidence="6" key="1">
    <citation type="submission" date="2016-04" db="EMBL/GenBank/DDBJ databases">
        <authorList>
            <person name="Evans L.H."/>
            <person name="Alamgir A."/>
            <person name="Owens N."/>
            <person name="Weber N.D."/>
            <person name="Virtaneva K."/>
            <person name="Barbian K."/>
            <person name="Babar A."/>
            <person name="Rosenke K."/>
        </authorList>
    </citation>
    <scope>NUCLEOTIDE SEQUENCE</scope>
    <source>
        <strain evidence="6">86</strain>
    </source>
</reference>
<dbReference type="GO" id="GO:1901135">
    <property type="term" value="P:carbohydrate derivative metabolic process"/>
    <property type="evidence" value="ECO:0007669"/>
    <property type="project" value="InterPro"/>
</dbReference>
<feature type="domain" description="HTH rpiR-type" evidence="4">
    <location>
        <begin position="3"/>
        <end position="79"/>
    </location>
</feature>
<dbReference type="SUPFAM" id="SSF46689">
    <property type="entry name" value="Homeodomain-like"/>
    <property type="match status" value="1"/>
</dbReference>
<dbReference type="AlphaFoldDB" id="A0A212KJM5"/>
<dbReference type="InterPro" id="IPR047640">
    <property type="entry name" value="RpiR-like"/>
</dbReference>
<dbReference type="GO" id="GO:0003677">
    <property type="term" value="F:DNA binding"/>
    <property type="evidence" value="ECO:0007669"/>
    <property type="project" value="UniProtKB-KW"/>
</dbReference>
<evidence type="ECO:0000256" key="1">
    <source>
        <dbReference type="ARBA" id="ARBA00023015"/>
    </source>
</evidence>
<feature type="domain" description="SIS" evidence="5">
    <location>
        <begin position="109"/>
        <end position="254"/>
    </location>
</feature>
<dbReference type="Gene3D" id="3.40.50.10490">
    <property type="entry name" value="Glucose-6-phosphate isomerase like protein, domain 1"/>
    <property type="match status" value="1"/>
</dbReference>
<proteinExistence type="predicted"/>
<protein>
    <submittedName>
        <fullName evidence="6">Transcriptional regulator, RpiR family</fullName>
    </submittedName>
</protein>
<dbReference type="SUPFAM" id="SSF53697">
    <property type="entry name" value="SIS domain"/>
    <property type="match status" value="1"/>
</dbReference>
<evidence type="ECO:0000259" key="5">
    <source>
        <dbReference type="PROSITE" id="PS51464"/>
    </source>
</evidence>
<dbReference type="Pfam" id="PF01380">
    <property type="entry name" value="SIS"/>
    <property type="match status" value="1"/>
</dbReference>
<organism evidence="6">
    <name type="scientific">uncultured Eubacteriales bacterium</name>
    <dbReference type="NCBI Taxonomy" id="172733"/>
    <lineage>
        <taxon>Bacteria</taxon>
        <taxon>Bacillati</taxon>
        <taxon>Bacillota</taxon>
        <taxon>Clostridia</taxon>
        <taxon>Eubacteriales</taxon>
        <taxon>environmental samples</taxon>
    </lineage>
</organism>
<dbReference type="InterPro" id="IPR000281">
    <property type="entry name" value="HTH_RpiR"/>
</dbReference>
<accession>A0A212KJM5</accession>
<dbReference type="InterPro" id="IPR009057">
    <property type="entry name" value="Homeodomain-like_sf"/>
</dbReference>
<dbReference type="InterPro" id="IPR036388">
    <property type="entry name" value="WH-like_DNA-bd_sf"/>
</dbReference>
<dbReference type="InterPro" id="IPR001347">
    <property type="entry name" value="SIS_dom"/>
</dbReference>